<dbReference type="Proteomes" id="UP000256491">
    <property type="component" value="Unassembled WGS sequence"/>
</dbReference>
<evidence type="ECO:0000313" key="1">
    <source>
        <dbReference type="EMBL" id="REC74107.1"/>
    </source>
</evidence>
<reference evidence="1 2" key="1">
    <citation type="journal article" date="2010" name="Syst. Appl. Microbiol.">
        <title>Four new species of Chryseobacterium from the rhizosphere of coastal sand dune plants, Chryseobacterium elymi sp. nov., Chryseobacterium hagamense sp. nov., Chryseobacterium lathyri sp. nov. and Chryseobacterium rhizosphaerae sp. nov.</title>
        <authorList>
            <person name="Cho S.H."/>
            <person name="Lee K.S."/>
            <person name="Shin D.S."/>
            <person name="Han J.H."/>
            <person name="Park K.S."/>
            <person name="Lee C.H."/>
            <person name="Park K.H."/>
            <person name="Kim S.B."/>
        </authorList>
    </citation>
    <scope>NUCLEOTIDE SEQUENCE [LARGE SCALE GENOMIC DNA]</scope>
    <source>
        <strain evidence="1 2">KCTC 22548</strain>
    </source>
</reference>
<dbReference type="Pfam" id="PF13103">
    <property type="entry name" value="TonB_2"/>
    <property type="match status" value="1"/>
</dbReference>
<sequence length="150" mass="16859">MLERRLADCTRLKYPITMKKLMTIILCLGATLAFSQTQETVHQADREHLDPTAEKPAEYPGGMNAFRKEIAQNINIKSIRGVSGKLSSYAKFAINVKGEIESLTTTGGNEAFNKEVERAITSLKTKWTPASYQGNLVKYWFTVPFIAHFD</sequence>
<organism evidence="1 2">
    <name type="scientific">Chryseobacterium rhizosphaerae</name>
    <dbReference type="NCBI Taxonomy" id="395937"/>
    <lineage>
        <taxon>Bacteria</taxon>
        <taxon>Pseudomonadati</taxon>
        <taxon>Bacteroidota</taxon>
        <taxon>Flavobacteriia</taxon>
        <taxon>Flavobacteriales</taxon>
        <taxon>Weeksellaceae</taxon>
        <taxon>Chryseobacterium group</taxon>
        <taxon>Chryseobacterium</taxon>
    </lineage>
</organism>
<gene>
    <name evidence="1" type="ORF">DRF57_14935</name>
</gene>
<keyword evidence="2" id="KW-1185">Reference proteome</keyword>
<accession>A0ABX9IIQ3</accession>
<evidence type="ECO:0000313" key="2">
    <source>
        <dbReference type="Proteomes" id="UP000256491"/>
    </source>
</evidence>
<protein>
    <recommendedName>
        <fullName evidence="3">TonB C-terminal domain-containing protein</fullName>
    </recommendedName>
</protein>
<dbReference type="EMBL" id="QNUF01000018">
    <property type="protein sequence ID" value="REC74107.1"/>
    <property type="molecule type" value="Genomic_DNA"/>
</dbReference>
<dbReference type="SUPFAM" id="SSF74653">
    <property type="entry name" value="TolA/TonB C-terminal domain"/>
    <property type="match status" value="1"/>
</dbReference>
<dbReference type="Gene3D" id="3.30.1150.10">
    <property type="match status" value="1"/>
</dbReference>
<proteinExistence type="predicted"/>
<comment type="caution">
    <text evidence="1">The sequence shown here is derived from an EMBL/GenBank/DDBJ whole genome shotgun (WGS) entry which is preliminary data.</text>
</comment>
<name>A0ABX9IIQ3_9FLAO</name>
<evidence type="ECO:0008006" key="3">
    <source>
        <dbReference type="Google" id="ProtNLM"/>
    </source>
</evidence>